<evidence type="ECO:0000313" key="3">
    <source>
        <dbReference type="Proteomes" id="UP000061432"/>
    </source>
</evidence>
<dbReference type="PATRIC" id="fig|270351.10.peg.6954"/>
<keyword evidence="2" id="KW-0614">Plasmid</keyword>
<protein>
    <submittedName>
        <fullName evidence="2">Transposase and inactivated derivatives, IS5 family</fullName>
    </submittedName>
</protein>
<dbReference type="Proteomes" id="UP000061432">
    <property type="component" value="Plasmid pMaq22A_2p"/>
</dbReference>
<feature type="compositionally biased region" description="Basic and acidic residues" evidence="1">
    <location>
        <begin position="21"/>
        <end position="31"/>
    </location>
</feature>
<name>A0A0C6FNC4_9HYPH</name>
<reference evidence="2 3" key="1">
    <citation type="journal article" date="2015" name="Genome Announc.">
        <title>Complete Genome Sequence of Methylobacterium aquaticum Strain 22A, Isolated from Racomitrium japonicum Moss.</title>
        <authorList>
            <person name="Tani A."/>
            <person name="Ogura Y."/>
            <person name="Hayashi T."/>
            <person name="Kimbara K."/>
        </authorList>
    </citation>
    <scope>NUCLEOTIDE SEQUENCE [LARGE SCALE GENOMIC DNA]</scope>
    <source>
        <strain evidence="2 3">MA-22A</strain>
        <plasmid evidence="3">Plasmid pMaq22A_2p DNA</plasmid>
    </source>
</reference>
<dbReference type="KEGG" id="maqu:Maq22A_2p40135"/>
<reference evidence="3" key="2">
    <citation type="submission" date="2015-01" db="EMBL/GenBank/DDBJ databases">
        <title>Complete genome sequence of Methylobacterium aquaticum strain 22A.</title>
        <authorList>
            <person name="Tani A."/>
            <person name="Ogura Y."/>
            <person name="Hayashi T."/>
        </authorList>
    </citation>
    <scope>NUCLEOTIDE SEQUENCE [LARGE SCALE GENOMIC DNA]</scope>
    <source>
        <strain evidence="3">MA-22A</strain>
        <plasmid evidence="3">Plasmid pMaq22A_2p DNA</plasmid>
    </source>
</reference>
<dbReference type="EMBL" id="AP014706">
    <property type="protein sequence ID" value="BAQ49833.1"/>
    <property type="molecule type" value="Genomic_DNA"/>
</dbReference>
<gene>
    <name evidence="2" type="ORF">Maq22A_2p40135</name>
</gene>
<evidence type="ECO:0000256" key="1">
    <source>
        <dbReference type="SAM" id="MobiDB-lite"/>
    </source>
</evidence>
<proteinExistence type="predicted"/>
<evidence type="ECO:0000313" key="2">
    <source>
        <dbReference type="EMBL" id="BAQ49833.1"/>
    </source>
</evidence>
<geneLocation type="plasmid" evidence="3">
    <name>pMaq22A_2p DNA</name>
</geneLocation>
<feature type="region of interest" description="Disordered" evidence="1">
    <location>
        <begin position="1"/>
        <end position="31"/>
    </location>
</feature>
<organism evidence="2 3">
    <name type="scientific">Methylobacterium aquaticum</name>
    <dbReference type="NCBI Taxonomy" id="270351"/>
    <lineage>
        <taxon>Bacteria</taxon>
        <taxon>Pseudomonadati</taxon>
        <taxon>Pseudomonadota</taxon>
        <taxon>Alphaproteobacteria</taxon>
        <taxon>Hyphomicrobiales</taxon>
        <taxon>Methylobacteriaceae</taxon>
        <taxon>Methylobacterium</taxon>
    </lineage>
</organism>
<dbReference type="AlphaFoldDB" id="A0A0C6FNC4"/>
<accession>A0A0C6FNC4</accession>
<sequence>MAPTLDAIPPLRNGRRGRPRQRPDKLHADKAYDAKVRRQECWARGITPRIARRGIERSDRLGRHRWVVERGHA</sequence>